<proteinExistence type="predicted"/>
<dbReference type="Proteomes" id="UP000186914">
    <property type="component" value="Unassembled WGS sequence"/>
</dbReference>
<gene>
    <name evidence="1" type="ORF">SAMN05421858_4753</name>
</gene>
<dbReference type="EMBL" id="FTNO01000007">
    <property type="protein sequence ID" value="SIR94652.1"/>
    <property type="molecule type" value="Genomic_DNA"/>
</dbReference>
<dbReference type="AlphaFoldDB" id="A0A1N7F330"/>
<reference evidence="2" key="1">
    <citation type="submission" date="2017-01" db="EMBL/GenBank/DDBJ databases">
        <authorList>
            <person name="Varghese N."/>
            <person name="Submissions S."/>
        </authorList>
    </citation>
    <scope>NUCLEOTIDE SEQUENCE [LARGE SCALE GENOMIC DNA]</scope>
    <source>
        <strain evidence="2">CGMCC 1.7737</strain>
    </source>
</reference>
<name>A0A1N7F330_9EURY</name>
<keyword evidence="2" id="KW-1185">Reference proteome</keyword>
<protein>
    <submittedName>
        <fullName evidence="1">Uncharacterized protein</fullName>
    </submittedName>
</protein>
<evidence type="ECO:0000313" key="2">
    <source>
        <dbReference type="Proteomes" id="UP000186914"/>
    </source>
</evidence>
<accession>A0A1N7F330</accession>
<evidence type="ECO:0000313" key="1">
    <source>
        <dbReference type="EMBL" id="SIR94652.1"/>
    </source>
</evidence>
<sequence length="60" mass="6777">MKLFESLMNRPPFHSNRIRDPSSGHCRKLGLAHRCQYIVVSRILCKLTTGVALSHVSAWG</sequence>
<organism evidence="1 2">
    <name type="scientific">Haladaptatus litoreus</name>
    <dbReference type="NCBI Taxonomy" id="553468"/>
    <lineage>
        <taxon>Archaea</taxon>
        <taxon>Methanobacteriati</taxon>
        <taxon>Methanobacteriota</taxon>
        <taxon>Stenosarchaea group</taxon>
        <taxon>Halobacteria</taxon>
        <taxon>Halobacteriales</taxon>
        <taxon>Haladaptataceae</taxon>
        <taxon>Haladaptatus</taxon>
    </lineage>
</organism>